<dbReference type="GO" id="GO:0003723">
    <property type="term" value="F:RNA binding"/>
    <property type="evidence" value="ECO:0007669"/>
    <property type="project" value="UniProtKB-KW"/>
</dbReference>
<evidence type="ECO:0000256" key="1">
    <source>
        <dbReference type="ARBA" id="ARBA00010876"/>
    </source>
</evidence>
<dbReference type="EMBL" id="MFEJ01000030">
    <property type="protein sequence ID" value="OGE79728.1"/>
    <property type="molecule type" value="Genomic_DNA"/>
</dbReference>
<dbReference type="EC" id="5.4.99.-" evidence="5"/>
<dbReference type="InterPro" id="IPR036986">
    <property type="entry name" value="S4_RNA-bd_sf"/>
</dbReference>
<proteinExistence type="inferred from homology"/>
<comment type="function">
    <text evidence="5">Responsible for synthesis of pseudouridine from uracil.</text>
</comment>
<dbReference type="SUPFAM" id="SSF55174">
    <property type="entry name" value="Alpha-L RNA-binding motif"/>
    <property type="match status" value="1"/>
</dbReference>
<evidence type="ECO:0000313" key="7">
    <source>
        <dbReference type="EMBL" id="OGE79728.1"/>
    </source>
</evidence>
<comment type="similarity">
    <text evidence="1 5">Belongs to the pseudouridine synthase RluA family.</text>
</comment>
<comment type="caution">
    <text evidence="7">The sequence shown here is derived from an EMBL/GenBank/DDBJ whole genome shotgun (WGS) entry which is preliminary data.</text>
</comment>
<evidence type="ECO:0000256" key="3">
    <source>
        <dbReference type="PIRSR" id="PIRSR606225-1"/>
    </source>
</evidence>
<sequence length="325" mass="35973">MPETRPPLTPPQEEGNKALLKFVSDTTDRLDKFLASRVDASRSRVQKAIKDGKILVNQKVISETDFPIKLGDQVELPEFESDELKPSDIKLQVVFENSDLAVIDKPAGMVAHPGAGNTEDTLANALLSHFPGIEKVGEPHRPGIVHRLDEDTSGLIVIAKTAAAYAYLKKMFVDRAVEKEYLALVHGIPSKLHEVINLPLEKVPLKQKMKVGSGKEAITEYSVVASDPSGQFSLLRVKLHTGRTHQIRAHLAHIGLPIVGDKVYGKKDNKLKDRPASAEASAGRQFLHAHRLKFQLMNGTWIDLESELPKDLQEVLDKLGINFKF</sequence>
<dbReference type="InterPro" id="IPR006145">
    <property type="entry name" value="PsdUridine_synth_RsuA/RluA"/>
</dbReference>
<organism evidence="7 8">
    <name type="scientific">Candidatus Doudnabacteria bacterium RIFCSPHIGHO2_01_FULL_45_18</name>
    <dbReference type="NCBI Taxonomy" id="1817823"/>
    <lineage>
        <taxon>Bacteria</taxon>
        <taxon>Candidatus Doudnaibacteriota</taxon>
    </lineage>
</organism>
<evidence type="ECO:0000259" key="6">
    <source>
        <dbReference type="SMART" id="SM00363"/>
    </source>
</evidence>
<dbReference type="InterPro" id="IPR002942">
    <property type="entry name" value="S4_RNA-bd"/>
</dbReference>
<dbReference type="Gene3D" id="3.10.290.10">
    <property type="entry name" value="RNA-binding S4 domain"/>
    <property type="match status" value="1"/>
</dbReference>
<dbReference type="InterPro" id="IPR050188">
    <property type="entry name" value="RluA_PseudoU_synthase"/>
</dbReference>
<feature type="domain" description="RNA-binding S4" evidence="6">
    <location>
        <begin position="28"/>
        <end position="90"/>
    </location>
</feature>
<name>A0A1F5NQ16_9BACT</name>
<evidence type="ECO:0000256" key="5">
    <source>
        <dbReference type="RuleBase" id="RU362028"/>
    </source>
</evidence>
<dbReference type="InterPro" id="IPR020103">
    <property type="entry name" value="PsdUridine_synth_cat_dom_sf"/>
</dbReference>
<dbReference type="PANTHER" id="PTHR21600">
    <property type="entry name" value="MITOCHONDRIAL RNA PSEUDOURIDINE SYNTHASE"/>
    <property type="match status" value="1"/>
</dbReference>
<protein>
    <recommendedName>
        <fullName evidence="5">Pseudouridine synthase</fullName>
        <ecNumber evidence="5">5.4.99.-</ecNumber>
    </recommendedName>
</protein>
<dbReference type="PROSITE" id="PS50889">
    <property type="entry name" value="S4"/>
    <property type="match status" value="1"/>
</dbReference>
<dbReference type="Proteomes" id="UP000176233">
    <property type="component" value="Unassembled WGS sequence"/>
</dbReference>
<dbReference type="Gene3D" id="3.30.2350.10">
    <property type="entry name" value="Pseudouridine synthase"/>
    <property type="match status" value="1"/>
</dbReference>
<dbReference type="InterPro" id="IPR006224">
    <property type="entry name" value="PsdUridine_synth_RluA-like_CS"/>
</dbReference>
<keyword evidence="4" id="KW-0694">RNA-binding</keyword>
<evidence type="ECO:0000313" key="8">
    <source>
        <dbReference type="Proteomes" id="UP000176233"/>
    </source>
</evidence>
<dbReference type="Pfam" id="PF01479">
    <property type="entry name" value="S4"/>
    <property type="match status" value="1"/>
</dbReference>
<dbReference type="CDD" id="cd00165">
    <property type="entry name" value="S4"/>
    <property type="match status" value="1"/>
</dbReference>
<dbReference type="PANTHER" id="PTHR21600:SF44">
    <property type="entry name" value="RIBOSOMAL LARGE SUBUNIT PSEUDOURIDINE SYNTHASE D"/>
    <property type="match status" value="1"/>
</dbReference>
<accession>A0A1F5NQ16</accession>
<dbReference type="AlphaFoldDB" id="A0A1F5NQ16"/>
<dbReference type="NCBIfam" id="TIGR00005">
    <property type="entry name" value="rluA_subfam"/>
    <property type="match status" value="1"/>
</dbReference>
<dbReference type="GO" id="GO:0120159">
    <property type="term" value="F:rRNA pseudouridine synthase activity"/>
    <property type="evidence" value="ECO:0007669"/>
    <property type="project" value="UniProtKB-ARBA"/>
</dbReference>
<dbReference type="SUPFAM" id="SSF55120">
    <property type="entry name" value="Pseudouridine synthase"/>
    <property type="match status" value="1"/>
</dbReference>
<comment type="catalytic activity">
    <reaction evidence="5">
        <text>a uridine in RNA = a pseudouridine in RNA</text>
        <dbReference type="Rhea" id="RHEA:48348"/>
        <dbReference type="Rhea" id="RHEA-COMP:12068"/>
        <dbReference type="Rhea" id="RHEA-COMP:12069"/>
        <dbReference type="ChEBI" id="CHEBI:65314"/>
        <dbReference type="ChEBI" id="CHEBI:65315"/>
    </reaction>
</comment>
<dbReference type="CDD" id="cd02869">
    <property type="entry name" value="PseudoU_synth_RluA_like"/>
    <property type="match status" value="1"/>
</dbReference>
<dbReference type="PROSITE" id="PS01129">
    <property type="entry name" value="PSI_RLU"/>
    <property type="match status" value="1"/>
</dbReference>
<dbReference type="GO" id="GO:0000455">
    <property type="term" value="P:enzyme-directed rRNA pseudouridine synthesis"/>
    <property type="evidence" value="ECO:0007669"/>
    <property type="project" value="UniProtKB-ARBA"/>
</dbReference>
<keyword evidence="2 5" id="KW-0413">Isomerase</keyword>
<reference evidence="7 8" key="1">
    <citation type="journal article" date="2016" name="Nat. Commun.">
        <title>Thousands of microbial genomes shed light on interconnected biogeochemical processes in an aquifer system.</title>
        <authorList>
            <person name="Anantharaman K."/>
            <person name="Brown C.T."/>
            <person name="Hug L.A."/>
            <person name="Sharon I."/>
            <person name="Castelle C.J."/>
            <person name="Probst A.J."/>
            <person name="Thomas B.C."/>
            <person name="Singh A."/>
            <person name="Wilkins M.J."/>
            <person name="Karaoz U."/>
            <person name="Brodie E.L."/>
            <person name="Williams K.H."/>
            <person name="Hubbard S.S."/>
            <person name="Banfield J.F."/>
        </authorList>
    </citation>
    <scope>NUCLEOTIDE SEQUENCE [LARGE SCALE GENOMIC DNA]</scope>
</reference>
<feature type="active site" evidence="3">
    <location>
        <position position="149"/>
    </location>
</feature>
<dbReference type="Pfam" id="PF00849">
    <property type="entry name" value="PseudoU_synth_2"/>
    <property type="match status" value="1"/>
</dbReference>
<evidence type="ECO:0000256" key="2">
    <source>
        <dbReference type="ARBA" id="ARBA00023235"/>
    </source>
</evidence>
<dbReference type="InterPro" id="IPR006225">
    <property type="entry name" value="PsdUridine_synth_RluC/D"/>
</dbReference>
<dbReference type="SMART" id="SM00363">
    <property type="entry name" value="S4"/>
    <property type="match status" value="1"/>
</dbReference>
<gene>
    <name evidence="7" type="ORF">A2660_01565</name>
</gene>
<evidence type="ECO:0000256" key="4">
    <source>
        <dbReference type="PROSITE-ProRule" id="PRU00182"/>
    </source>
</evidence>